<accession>A0A7R8CHV2</accession>
<reference evidence="2" key="1">
    <citation type="submission" date="2021-02" db="EMBL/GenBank/DDBJ databases">
        <authorList>
            <person name="Bekaert M."/>
        </authorList>
    </citation>
    <scope>NUCLEOTIDE SEQUENCE</scope>
    <source>
        <strain evidence="2">IoA-00</strain>
    </source>
</reference>
<dbReference type="Pfam" id="PF13843">
    <property type="entry name" value="DDE_Tnp_1_7"/>
    <property type="match status" value="1"/>
</dbReference>
<sequence>MKNFKILSTVLRLDNRQTRNQRRQKDKLVPIREVWHNWVERLSYSHNHGPNVTVDNCLVGFRGRCPFRQYISSKLARYGIKTLAACDAVPSYVGNMLIYTGKLSGDNPEKNQGERVVLSCLIVYVVTILLAIIFLRPIALDKNSSKKN</sequence>
<evidence type="ECO:0000313" key="3">
    <source>
        <dbReference type="Proteomes" id="UP000675881"/>
    </source>
</evidence>
<dbReference type="EMBL" id="HG994592">
    <property type="protein sequence ID" value="CAF2827137.1"/>
    <property type="molecule type" value="Genomic_DNA"/>
</dbReference>
<gene>
    <name evidence="2" type="ORF">LSAA_4418</name>
</gene>
<evidence type="ECO:0000313" key="2">
    <source>
        <dbReference type="EMBL" id="CAF2827137.1"/>
    </source>
</evidence>
<keyword evidence="3" id="KW-1185">Reference proteome</keyword>
<dbReference type="PANTHER" id="PTHR46599:SF6">
    <property type="entry name" value="DUAL SPECIFICITY PHOSPHATASE 26"/>
    <property type="match status" value="1"/>
</dbReference>
<evidence type="ECO:0000259" key="1">
    <source>
        <dbReference type="Pfam" id="PF13843"/>
    </source>
</evidence>
<dbReference type="OrthoDB" id="6369813at2759"/>
<proteinExistence type="predicted"/>
<dbReference type="AlphaFoldDB" id="A0A7R8CHV2"/>
<organism evidence="2 3">
    <name type="scientific">Lepeophtheirus salmonis</name>
    <name type="common">Salmon louse</name>
    <name type="synonym">Caligus salmonis</name>
    <dbReference type="NCBI Taxonomy" id="72036"/>
    <lineage>
        <taxon>Eukaryota</taxon>
        <taxon>Metazoa</taxon>
        <taxon>Ecdysozoa</taxon>
        <taxon>Arthropoda</taxon>
        <taxon>Crustacea</taxon>
        <taxon>Multicrustacea</taxon>
        <taxon>Hexanauplia</taxon>
        <taxon>Copepoda</taxon>
        <taxon>Siphonostomatoida</taxon>
        <taxon>Caligidae</taxon>
        <taxon>Lepeophtheirus</taxon>
    </lineage>
</organism>
<dbReference type="PANTHER" id="PTHR46599">
    <property type="entry name" value="PIGGYBAC TRANSPOSABLE ELEMENT-DERIVED PROTEIN 4"/>
    <property type="match status" value="1"/>
</dbReference>
<dbReference type="InterPro" id="IPR029526">
    <property type="entry name" value="PGBD"/>
</dbReference>
<protein>
    <submittedName>
        <fullName evidence="2">(salmon louse) hypothetical protein</fullName>
    </submittedName>
</protein>
<dbReference type="Proteomes" id="UP000675881">
    <property type="component" value="Chromosome 13"/>
</dbReference>
<name>A0A7R8CHV2_LEPSM</name>
<feature type="domain" description="PiggyBac transposable element-derived protein" evidence="1">
    <location>
        <begin position="3"/>
        <end position="118"/>
    </location>
</feature>